<dbReference type="PANTHER" id="PTHR46305">
    <property type="match status" value="1"/>
</dbReference>
<evidence type="ECO:0000256" key="4">
    <source>
        <dbReference type="ARBA" id="ARBA00037981"/>
    </source>
</evidence>
<keyword evidence="3" id="KW-0274">FAD</keyword>
<dbReference type="EMBL" id="CP034562">
    <property type="protein sequence ID" value="AZQ63691.1"/>
    <property type="molecule type" value="Genomic_DNA"/>
</dbReference>
<dbReference type="SUPFAM" id="SSF52218">
    <property type="entry name" value="Flavoproteins"/>
    <property type="match status" value="1"/>
</dbReference>
<comment type="similarity">
    <text evidence="4">Belongs to the oxidoreductase MdaB family.</text>
</comment>
<dbReference type="InterPro" id="IPR003680">
    <property type="entry name" value="Flavodoxin_fold"/>
</dbReference>
<accession>A0A3S9P658</accession>
<dbReference type="InterPro" id="IPR052397">
    <property type="entry name" value="NADPH-QR_MdaB"/>
</dbReference>
<evidence type="ECO:0000256" key="1">
    <source>
        <dbReference type="ARBA" id="ARBA00001974"/>
    </source>
</evidence>
<organism evidence="6 7">
    <name type="scientific">Flammeovirga pectinis</name>
    <dbReference type="NCBI Taxonomy" id="2494373"/>
    <lineage>
        <taxon>Bacteria</taxon>
        <taxon>Pseudomonadati</taxon>
        <taxon>Bacteroidota</taxon>
        <taxon>Cytophagia</taxon>
        <taxon>Cytophagales</taxon>
        <taxon>Flammeovirgaceae</taxon>
        <taxon>Flammeovirga</taxon>
    </lineage>
</organism>
<sequence>MENILDINAGQSYLESEGRLNQSISDLTVAYFEKETNFAIQRTNIEKGYSILEEIQKISWADIIIYHTPVWWFSVPNSFKKYLDDVITKGKGKFYGSDGRSSKLNPKLNYGRSGLLSDKKYILTTTWNAPLEAFELEEEFFKGRSVDDGVMYGFHKMNEYIGMKNLFTYHFYDVNKNPRIEIDFLNYEELLNDNTSVK</sequence>
<evidence type="ECO:0000256" key="3">
    <source>
        <dbReference type="ARBA" id="ARBA00022827"/>
    </source>
</evidence>
<evidence type="ECO:0000313" key="6">
    <source>
        <dbReference type="EMBL" id="AZQ63691.1"/>
    </source>
</evidence>
<dbReference type="Gene3D" id="3.40.50.360">
    <property type="match status" value="1"/>
</dbReference>
<dbReference type="RefSeq" id="WP_126616643.1">
    <property type="nucleotide sequence ID" value="NZ_CP034562.1"/>
</dbReference>
<name>A0A3S9P658_9BACT</name>
<dbReference type="Proteomes" id="UP000267268">
    <property type="component" value="Chromosome 1"/>
</dbReference>
<gene>
    <name evidence="6" type="ORF">EI427_16105</name>
</gene>
<protein>
    <submittedName>
        <fullName evidence="6">Flavodoxin family protein</fullName>
    </submittedName>
</protein>
<dbReference type="KEGG" id="fll:EI427_16105"/>
<proteinExistence type="inferred from homology"/>
<feature type="domain" description="Flavodoxin-like fold" evidence="5">
    <location>
        <begin position="42"/>
        <end position="178"/>
    </location>
</feature>
<dbReference type="InterPro" id="IPR029039">
    <property type="entry name" value="Flavoprotein-like_sf"/>
</dbReference>
<evidence type="ECO:0000259" key="5">
    <source>
        <dbReference type="Pfam" id="PF02525"/>
    </source>
</evidence>
<dbReference type="OrthoDB" id="652200at2"/>
<keyword evidence="7" id="KW-1185">Reference proteome</keyword>
<dbReference type="AlphaFoldDB" id="A0A3S9P658"/>
<dbReference type="PANTHER" id="PTHR46305:SF3">
    <property type="entry name" value="NADPH:QUINONE OXIDOREDUCTASE MDAB"/>
    <property type="match status" value="1"/>
</dbReference>
<evidence type="ECO:0000256" key="2">
    <source>
        <dbReference type="ARBA" id="ARBA00022630"/>
    </source>
</evidence>
<reference evidence="6 7" key="1">
    <citation type="submission" date="2018-12" db="EMBL/GenBank/DDBJ databases">
        <title>Flammeovirga pectinis sp. nov., isolated from the gut of the Korean scallop, Patinopecten yessoensis.</title>
        <authorList>
            <person name="Bae J.-W."/>
            <person name="Jeong Y.-S."/>
            <person name="Kang W."/>
        </authorList>
    </citation>
    <scope>NUCLEOTIDE SEQUENCE [LARGE SCALE GENOMIC DNA]</scope>
    <source>
        <strain evidence="6 7">L12M1</strain>
    </source>
</reference>
<evidence type="ECO:0000313" key="7">
    <source>
        <dbReference type="Proteomes" id="UP000267268"/>
    </source>
</evidence>
<dbReference type="Pfam" id="PF02525">
    <property type="entry name" value="Flavodoxin_2"/>
    <property type="match status" value="1"/>
</dbReference>
<keyword evidence="2" id="KW-0285">Flavoprotein</keyword>
<comment type="cofactor">
    <cofactor evidence="1">
        <name>FAD</name>
        <dbReference type="ChEBI" id="CHEBI:57692"/>
    </cofactor>
</comment>